<dbReference type="Pfam" id="PF00078">
    <property type="entry name" value="RVT_1"/>
    <property type="match status" value="1"/>
</dbReference>
<dbReference type="PANTHER" id="PTHR24559:SF434">
    <property type="entry name" value="RNA-DIRECTED DNA POLYMERASE HOMOLOG"/>
    <property type="match status" value="1"/>
</dbReference>
<evidence type="ECO:0000313" key="2">
    <source>
        <dbReference type="EMBL" id="KAL0449566.1"/>
    </source>
</evidence>
<protein>
    <submittedName>
        <fullName evidence="2">RNA-directed DNA polymerase</fullName>
    </submittedName>
</protein>
<dbReference type="Gene3D" id="3.30.70.270">
    <property type="match status" value="1"/>
</dbReference>
<comment type="caution">
    <text evidence="2">The sequence shown here is derived from an EMBL/GenBank/DDBJ whole genome shotgun (WGS) entry which is preliminary data.</text>
</comment>
<reference evidence="2" key="2">
    <citation type="journal article" date="2024" name="Plant">
        <title>Genomic evolution and insights into agronomic trait innovations of Sesamum species.</title>
        <authorList>
            <person name="Miao H."/>
            <person name="Wang L."/>
            <person name="Qu L."/>
            <person name="Liu H."/>
            <person name="Sun Y."/>
            <person name="Le M."/>
            <person name="Wang Q."/>
            <person name="Wei S."/>
            <person name="Zheng Y."/>
            <person name="Lin W."/>
            <person name="Duan Y."/>
            <person name="Cao H."/>
            <person name="Xiong S."/>
            <person name="Wang X."/>
            <person name="Wei L."/>
            <person name="Li C."/>
            <person name="Ma Q."/>
            <person name="Ju M."/>
            <person name="Zhao R."/>
            <person name="Li G."/>
            <person name="Mu C."/>
            <person name="Tian Q."/>
            <person name="Mei H."/>
            <person name="Zhang T."/>
            <person name="Gao T."/>
            <person name="Zhang H."/>
        </authorList>
    </citation>
    <scope>NUCLEOTIDE SEQUENCE</scope>
    <source>
        <strain evidence="2">KEN1</strain>
    </source>
</reference>
<keyword evidence="2" id="KW-0548">Nucleotidyltransferase</keyword>
<accession>A0AAW2X9E3</accession>
<dbReference type="InterPro" id="IPR053134">
    <property type="entry name" value="RNA-dir_DNA_polymerase"/>
</dbReference>
<gene>
    <name evidence="2" type="ORF">Slati_1513000</name>
</gene>
<dbReference type="CDD" id="cd01647">
    <property type="entry name" value="RT_LTR"/>
    <property type="match status" value="1"/>
</dbReference>
<dbReference type="InterPro" id="IPR043128">
    <property type="entry name" value="Rev_trsase/Diguanyl_cyclase"/>
</dbReference>
<keyword evidence="2" id="KW-0808">Transferase</keyword>
<name>A0AAW2X9E3_9LAMI</name>
<dbReference type="AlphaFoldDB" id="A0AAW2X9E3"/>
<dbReference type="InterPro" id="IPR043502">
    <property type="entry name" value="DNA/RNA_pol_sf"/>
</dbReference>
<reference evidence="2" key="1">
    <citation type="submission" date="2020-06" db="EMBL/GenBank/DDBJ databases">
        <authorList>
            <person name="Li T."/>
            <person name="Hu X."/>
            <person name="Zhang T."/>
            <person name="Song X."/>
            <person name="Zhang H."/>
            <person name="Dai N."/>
            <person name="Sheng W."/>
            <person name="Hou X."/>
            <person name="Wei L."/>
        </authorList>
    </citation>
    <scope>NUCLEOTIDE SEQUENCE</scope>
    <source>
        <strain evidence="2">KEN1</strain>
        <tissue evidence="2">Leaf</tissue>
    </source>
</reference>
<organism evidence="2">
    <name type="scientific">Sesamum latifolium</name>
    <dbReference type="NCBI Taxonomy" id="2727402"/>
    <lineage>
        <taxon>Eukaryota</taxon>
        <taxon>Viridiplantae</taxon>
        <taxon>Streptophyta</taxon>
        <taxon>Embryophyta</taxon>
        <taxon>Tracheophyta</taxon>
        <taxon>Spermatophyta</taxon>
        <taxon>Magnoliopsida</taxon>
        <taxon>eudicotyledons</taxon>
        <taxon>Gunneridae</taxon>
        <taxon>Pentapetalae</taxon>
        <taxon>asterids</taxon>
        <taxon>lamiids</taxon>
        <taxon>Lamiales</taxon>
        <taxon>Pedaliaceae</taxon>
        <taxon>Sesamum</taxon>
    </lineage>
</organism>
<dbReference type="GO" id="GO:0003964">
    <property type="term" value="F:RNA-directed DNA polymerase activity"/>
    <property type="evidence" value="ECO:0007669"/>
    <property type="project" value="UniProtKB-KW"/>
</dbReference>
<dbReference type="InterPro" id="IPR000477">
    <property type="entry name" value="RT_dom"/>
</dbReference>
<dbReference type="PROSITE" id="PS50878">
    <property type="entry name" value="RT_POL"/>
    <property type="match status" value="1"/>
</dbReference>
<dbReference type="EMBL" id="JACGWN010000005">
    <property type="protein sequence ID" value="KAL0449566.1"/>
    <property type="molecule type" value="Genomic_DNA"/>
</dbReference>
<proteinExistence type="predicted"/>
<dbReference type="SUPFAM" id="SSF56672">
    <property type="entry name" value="DNA/RNA polymerases"/>
    <property type="match status" value="1"/>
</dbReference>
<dbReference type="PANTHER" id="PTHR24559">
    <property type="entry name" value="TRANSPOSON TY3-I GAG-POL POLYPROTEIN"/>
    <property type="match status" value="1"/>
</dbReference>
<dbReference type="Gene3D" id="3.10.10.10">
    <property type="entry name" value="HIV Type 1 Reverse Transcriptase, subunit A, domain 1"/>
    <property type="match status" value="1"/>
</dbReference>
<sequence length="202" mass="23374">MTKMIYEMLHNRIIRPSTIPFFSPILLIRKKDGPWHFCVDYRALNAITVRDRFPVPTMDELLDELYGDLVFSKLDPRVGYRQIRLAPEDAHKKAFRIVDGHFEFLVMPFGLTNAISIFQAVMNDVFRPLLRSFVLVFFDDILVYNKDWASHLVHLRQVLQVLASHYLFAKFSKCLFGVDSVEYLGHVISASDLTTGPAKQPL</sequence>
<keyword evidence="2" id="KW-0695">RNA-directed DNA polymerase</keyword>
<feature type="domain" description="Reverse transcriptase" evidence="1">
    <location>
        <begin position="9"/>
        <end position="188"/>
    </location>
</feature>
<evidence type="ECO:0000259" key="1">
    <source>
        <dbReference type="PROSITE" id="PS50878"/>
    </source>
</evidence>